<accession>A0ABQ7YH51</accession>
<gene>
    <name evidence="1" type="ORF">HID58_083671</name>
</gene>
<evidence type="ECO:0000313" key="2">
    <source>
        <dbReference type="Proteomes" id="UP000824890"/>
    </source>
</evidence>
<comment type="caution">
    <text evidence="1">The sequence shown here is derived from an EMBL/GenBank/DDBJ whole genome shotgun (WGS) entry which is preliminary data.</text>
</comment>
<dbReference type="EMBL" id="JAGKQM010000018">
    <property type="protein sequence ID" value="KAH0866460.1"/>
    <property type="molecule type" value="Genomic_DNA"/>
</dbReference>
<dbReference type="Proteomes" id="UP000824890">
    <property type="component" value="Unassembled WGS sequence"/>
</dbReference>
<dbReference type="InterPro" id="IPR036322">
    <property type="entry name" value="WD40_repeat_dom_sf"/>
</dbReference>
<keyword evidence="2" id="KW-1185">Reference proteome</keyword>
<dbReference type="PANTHER" id="PTHR19845:SF15">
    <property type="entry name" value="KATANIN P80 WD40 REPEAT-CONTAINING SUBUNIT B1 HOMOLOG KTN80.2"/>
    <property type="match status" value="1"/>
</dbReference>
<protein>
    <submittedName>
        <fullName evidence="1">Uncharacterized protein</fullName>
    </submittedName>
</protein>
<reference evidence="1 2" key="1">
    <citation type="submission" date="2021-05" db="EMBL/GenBank/DDBJ databases">
        <title>Genome Assembly of Synthetic Allotetraploid Brassica napus Reveals Homoeologous Exchanges between Subgenomes.</title>
        <authorList>
            <person name="Davis J.T."/>
        </authorList>
    </citation>
    <scope>NUCLEOTIDE SEQUENCE [LARGE SCALE GENOMIC DNA]</scope>
    <source>
        <strain evidence="2">cv. Da-Ae</strain>
        <tissue evidence="1">Seedling</tissue>
    </source>
</reference>
<dbReference type="InterPro" id="IPR015943">
    <property type="entry name" value="WD40/YVTN_repeat-like_dom_sf"/>
</dbReference>
<dbReference type="PANTHER" id="PTHR19845">
    <property type="entry name" value="KATANIN P80 SUBUNIT"/>
    <property type="match status" value="1"/>
</dbReference>
<organism evidence="1 2">
    <name type="scientific">Brassica napus</name>
    <name type="common">Rape</name>
    <dbReference type="NCBI Taxonomy" id="3708"/>
    <lineage>
        <taxon>Eukaryota</taxon>
        <taxon>Viridiplantae</taxon>
        <taxon>Streptophyta</taxon>
        <taxon>Embryophyta</taxon>
        <taxon>Tracheophyta</taxon>
        <taxon>Spermatophyta</taxon>
        <taxon>Magnoliopsida</taxon>
        <taxon>eudicotyledons</taxon>
        <taxon>Gunneridae</taxon>
        <taxon>Pentapetalae</taxon>
        <taxon>rosids</taxon>
        <taxon>malvids</taxon>
        <taxon>Brassicales</taxon>
        <taxon>Brassicaceae</taxon>
        <taxon>Brassiceae</taxon>
        <taxon>Brassica</taxon>
    </lineage>
</organism>
<name>A0ABQ7YH51_BRANA</name>
<dbReference type="Gene3D" id="2.130.10.10">
    <property type="entry name" value="YVTN repeat-like/Quinoprotein amine dehydrogenase"/>
    <property type="match status" value="1"/>
</dbReference>
<dbReference type="SUPFAM" id="SSF50978">
    <property type="entry name" value="WD40 repeat-like"/>
    <property type="match status" value="1"/>
</dbReference>
<proteinExistence type="predicted"/>
<sequence length="68" mass="7638">MTCCGDRATGVRSIAFHPDGQTLFCGLDDGLKVYSWEPMICRDSVWVWVSDISKLEPLELDLRMGMNA</sequence>
<evidence type="ECO:0000313" key="1">
    <source>
        <dbReference type="EMBL" id="KAH0866460.1"/>
    </source>
</evidence>